<dbReference type="AlphaFoldDB" id="A0A545SRS6"/>
<name>A0A545SRS6_9GAMM</name>
<dbReference type="SUPFAM" id="SSF54637">
    <property type="entry name" value="Thioesterase/thiol ester dehydrase-isomerase"/>
    <property type="match status" value="1"/>
</dbReference>
<dbReference type="EMBL" id="VHSG01000034">
    <property type="protein sequence ID" value="TQV67673.1"/>
    <property type="molecule type" value="Genomic_DNA"/>
</dbReference>
<dbReference type="Proteomes" id="UP000319732">
    <property type="component" value="Unassembled WGS sequence"/>
</dbReference>
<evidence type="ECO:0000259" key="1">
    <source>
        <dbReference type="Pfam" id="PF03061"/>
    </source>
</evidence>
<dbReference type="InterPro" id="IPR029069">
    <property type="entry name" value="HotDog_dom_sf"/>
</dbReference>
<sequence length="143" mass="15302">MKSIAAAAERARAAGDLAPVIDAIPYAGLLGIQARYGDELLFCLPPKQGNVGNPTLPALHGGAIGGFMELAGSLHLIMTMEVLKVPKVVDFSIDYVRAGRVQDTYAACHVVRQGRKLVNVAIQAWQDNRAEPIATARAHFLLE</sequence>
<organism evidence="2 3">
    <name type="scientific">Exilibacterium tricleocarpae</name>
    <dbReference type="NCBI Taxonomy" id="2591008"/>
    <lineage>
        <taxon>Bacteria</taxon>
        <taxon>Pseudomonadati</taxon>
        <taxon>Pseudomonadota</taxon>
        <taxon>Gammaproteobacteria</taxon>
        <taxon>Cellvibrionales</taxon>
        <taxon>Cellvibrionaceae</taxon>
        <taxon>Exilibacterium</taxon>
    </lineage>
</organism>
<comment type="caution">
    <text evidence="2">The sequence shown here is derived from an EMBL/GenBank/DDBJ whole genome shotgun (WGS) entry which is preliminary data.</text>
</comment>
<keyword evidence="3" id="KW-1185">Reference proteome</keyword>
<feature type="domain" description="Thioesterase" evidence="1">
    <location>
        <begin position="59"/>
        <end position="131"/>
    </location>
</feature>
<gene>
    <name evidence="2" type="ORF">FKG94_25215</name>
</gene>
<reference evidence="2 3" key="1">
    <citation type="submission" date="2019-06" db="EMBL/GenBank/DDBJ databases">
        <title>Whole genome sequence for Cellvibrionaceae sp. R142.</title>
        <authorList>
            <person name="Wang G."/>
        </authorList>
    </citation>
    <scope>NUCLEOTIDE SEQUENCE [LARGE SCALE GENOMIC DNA]</scope>
    <source>
        <strain evidence="2 3">R142</strain>
    </source>
</reference>
<dbReference type="GO" id="GO:0016790">
    <property type="term" value="F:thiolester hydrolase activity"/>
    <property type="evidence" value="ECO:0007669"/>
    <property type="project" value="UniProtKB-ARBA"/>
</dbReference>
<dbReference type="Pfam" id="PF03061">
    <property type="entry name" value="4HBT"/>
    <property type="match status" value="1"/>
</dbReference>
<evidence type="ECO:0000313" key="3">
    <source>
        <dbReference type="Proteomes" id="UP000319732"/>
    </source>
</evidence>
<dbReference type="Gene3D" id="3.10.129.10">
    <property type="entry name" value="Hotdog Thioesterase"/>
    <property type="match status" value="1"/>
</dbReference>
<dbReference type="RefSeq" id="WP_142929729.1">
    <property type="nucleotide sequence ID" value="NZ_ML660110.1"/>
</dbReference>
<dbReference type="InterPro" id="IPR006683">
    <property type="entry name" value="Thioestr_dom"/>
</dbReference>
<proteinExistence type="predicted"/>
<evidence type="ECO:0000313" key="2">
    <source>
        <dbReference type="EMBL" id="TQV67673.1"/>
    </source>
</evidence>
<protein>
    <submittedName>
        <fullName evidence="2">PaaI family thioesterase</fullName>
    </submittedName>
</protein>
<dbReference type="CDD" id="cd03443">
    <property type="entry name" value="PaaI_thioesterase"/>
    <property type="match status" value="1"/>
</dbReference>
<accession>A0A545SRS6</accession>
<dbReference type="OrthoDB" id="9813158at2"/>